<feature type="compositionally biased region" description="Pro residues" evidence="1">
    <location>
        <begin position="507"/>
        <end position="521"/>
    </location>
</feature>
<evidence type="ECO:0000259" key="2">
    <source>
        <dbReference type="Pfam" id="PF01522"/>
    </source>
</evidence>
<dbReference type="CDD" id="cd10975">
    <property type="entry name" value="CE4_CDA_like_2"/>
    <property type="match status" value="1"/>
</dbReference>
<dbReference type="Gene3D" id="3.20.20.370">
    <property type="entry name" value="Glycoside hydrolase/deacetylase"/>
    <property type="match status" value="1"/>
</dbReference>
<dbReference type="FunFam" id="3.20.20.370:FF:000003">
    <property type="entry name" value="CLUMA_CG003232, isoform B"/>
    <property type="match status" value="1"/>
</dbReference>
<feature type="compositionally biased region" description="Low complexity" evidence="1">
    <location>
        <begin position="1054"/>
        <end position="1067"/>
    </location>
</feature>
<feature type="compositionally biased region" description="Basic residues" evidence="1">
    <location>
        <begin position="719"/>
        <end position="731"/>
    </location>
</feature>
<dbReference type="Proteomes" id="UP000002320">
    <property type="component" value="Unassembled WGS sequence"/>
</dbReference>
<feature type="region of interest" description="Disordered" evidence="1">
    <location>
        <begin position="1"/>
        <end position="84"/>
    </location>
</feature>
<dbReference type="InterPro" id="IPR011330">
    <property type="entry name" value="Glyco_hydro/deAcase_b/a-brl"/>
</dbReference>
<name>B0XFK6_CULQU</name>
<dbReference type="GO" id="GO:0005975">
    <property type="term" value="P:carbohydrate metabolic process"/>
    <property type="evidence" value="ECO:0007669"/>
    <property type="project" value="InterPro"/>
</dbReference>
<sequence>MLIVIDASDSKSYQVPPEIKFHPIPEDSYYDDDEYPLGKTRYEYEAHEDDSSNDPSDKKFITQKLLPVNSPASSSYGSSGIREDSPFSYDQPKHYFSYSFNKSPSSSTTSTTTTERTTTTSTTTTSTTTPKPVTQRQKIQSYIVTDVEPESFKPHRYLPSSSVAPVVSDYDGSYLNPSIRTRGQNTFLKALGTTLSATQQSTIATSTTFAPAFAYSSVAPVQVKPSAPAPFDSKKTVKLTLSTSLGGSRVSEPVGSTQSPRYFINQDQFDANNTFRLSLSTSLGHSTTTTTTRAPFSPSFPRYDGKLDQTSYRIIHSSPISSDPTTSTERPTAGPTRYEINPEDFESSKTIRLTLSTGLNGGSPTVSKGTVEAVEPSSHTPKYSQFTVSDAVTTTTTEPTTTTTTTQPTTKVPRYFPSSTFLPTRPRPYQGRVETVPFTRSNSRPTKVSFRDTDPTSSSEWVPSYPDKVFSSPQTNTLQEQDESEPDDALIPSKTEVAYEEQLEVRTPPPTRFPPRIPSPPTAAVDAKKIAEAVQTFTSRGLVFKEALNKTLEPTPASRVVVSPFKSLEVQRQTTSDKPFAYSTSRVISNIYRSTTESPRESPLKSYFLITAAPKLAAFSRSSTVNGISAFPEYTTEPTTSTTQSTTLSTTTTTEPTTTTSTTPLTTSTTVTSTTFATSTEDTTTSTARSTEVYRGRYRPVFNLARSSEASDEVTTPKYRLRNRGPPRRTYTRLRPTAHLANASLPFTNTESTVLSISSEYSDRRVSPSEAPSISSSTGSYLNRISTTERSHYDSEVSPVKASHYKSRFSDDSFKKTTVPSENVTLSTETKTTTTETEPVHVVQITDKPVYYTSYHLTSTELNPFGPSSNSKTESTTKKFRATVEMPEMNIPTEKELLSYQQEDSSSHEEEDEEDEDDEETHPEDLADYSYLETTNAASTSTTTPSTTTTTTTFKAPTTTAGRTSGPYKPHYRSSKRYTTSTTTTEPTSTTLSTSTPRYTSSTTQRLNLTTSTQAVPSTSQLPTSSTPAASYEEDETDDEDETDEQPFPSSNVTITSNTTPRLPTTTYSMNKLPPRASRVNNAIKTTIAAAQLPRRYSKPSAGKSIQCTENSLSAKCNEIPSRVSSNSNSNRNRGNSQYNTDTQSTISANRGTHPPRARPTLKPAQTIVSKAQEFIDIYRNLPTRPEPLYPQPTPDKTAAKCRKDVCQLPDCYCGGKDIPGDLPVEQVPQIVLLTFDDSVNDLNKQLYQDLFERGRVNPNGCPITATFYVSHEWTDYSQVQNLYADGHEMASHTVSHSFGEAFSPKKWAREVAGQREILSAYGGVKLDDVRGMRAPFLSIGGNKMFKMLHDFNFTYDSSMPVYENRPPSWPYTLDYKIFHDCMIPPCPTKSYPGVWEVPMVMWQDLNGGRCSMGDACSNPPDAENVQKMIMKNFERHYTTNRAPFGLYYHAAWFTQPHHKEGFIQFLDEINAMKDVYIITNWQALQWVRDPTPLSRMNSFQPFQCNYQDRPKRCNNPKVCNLWHKSGVRYMRTCQPCPEIYPWTGKTGIRSSRIDNDIEVADTN</sequence>
<feature type="compositionally biased region" description="Acidic residues" evidence="1">
    <location>
        <begin position="1032"/>
        <end position="1045"/>
    </location>
</feature>
<feature type="region of interest" description="Disordered" evidence="1">
    <location>
        <begin position="859"/>
        <end position="1074"/>
    </location>
</feature>
<dbReference type="PANTHER" id="PTHR45985:SF12">
    <property type="entry name" value="CHITIN DEACETYLASE-LIKE 5, ISOFORM B"/>
    <property type="match status" value="1"/>
</dbReference>
<dbReference type="eggNOG" id="ENOG502QW08">
    <property type="taxonomic scope" value="Eukaryota"/>
</dbReference>
<protein>
    <recommendedName>
        <fullName evidence="2">NodB homology domain-containing protein</fullName>
    </recommendedName>
</protein>
<feature type="compositionally biased region" description="Low complexity" evidence="1">
    <location>
        <begin position="1017"/>
        <end position="1031"/>
    </location>
</feature>
<feature type="compositionally biased region" description="Low complexity" evidence="1">
    <location>
        <begin position="934"/>
        <end position="961"/>
    </location>
</feature>
<feature type="compositionally biased region" description="Acidic residues" evidence="1">
    <location>
        <begin position="909"/>
        <end position="922"/>
    </location>
</feature>
<feature type="region of interest" description="Disordered" evidence="1">
    <location>
        <begin position="709"/>
        <end position="731"/>
    </location>
</feature>
<dbReference type="Pfam" id="PF01522">
    <property type="entry name" value="Polysacc_deac_1"/>
    <property type="match status" value="1"/>
</dbReference>
<feature type="compositionally biased region" description="Polar residues" evidence="1">
    <location>
        <begin position="1138"/>
        <end position="1151"/>
    </location>
</feature>
<feature type="compositionally biased region" description="Low complexity" evidence="1">
    <location>
        <begin position="105"/>
        <end position="129"/>
    </location>
</feature>
<proteinExistence type="predicted"/>
<dbReference type="InParanoid" id="B0XFK6"/>
<evidence type="ECO:0000256" key="1">
    <source>
        <dbReference type="SAM" id="MobiDB-lite"/>
    </source>
</evidence>
<accession>B0XFK6</accession>
<feature type="compositionally biased region" description="Low complexity" evidence="1">
    <location>
        <begin position="1122"/>
        <end position="1137"/>
    </location>
</feature>
<dbReference type="OMA" id="TEVAYEE"/>
<feature type="compositionally biased region" description="Polar residues" evidence="1">
    <location>
        <begin position="348"/>
        <end position="368"/>
    </location>
</feature>
<feature type="region of interest" description="Disordered" evidence="1">
    <location>
        <begin position="284"/>
        <end position="303"/>
    </location>
</feature>
<feature type="region of interest" description="Disordered" evidence="1">
    <location>
        <begin position="315"/>
        <end position="522"/>
    </location>
</feature>
<dbReference type="VEuPathDB" id="VectorBase:CPIJ018088"/>
<dbReference type="VEuPathDB" id="VectorBase:CQUJHB012923"/>
<dbReference type="EnsemblMetazoa" id="CPIJ018088-RA">
    <property type="protein sequence ID" value="CPIJ018088-PA"/>
    <property type="gene ID" value="CPIJ018088"/>
</dbReference>
<feature type="compositionally biased region" description="Polar residues" evidence="1">
    <location>
        <begin position="377"/>
        <end position="392"/>
    </location>
</feature>
<gene>
    <name evidence="4" type="primary">6052100</name>
    <name evidence="3" type="ORF">CpipJ_CPIJ018088</name>
</gene>
<dbReference type="SUPFAM" id="SSF88713">
    <property type="entry name" value="Glycoside hydrolase/deacetylase"/>
    <property type="match status" value="1"/>
</dbReference>
<dbReference type="PANTHER" id="PTHR45985">
    <property type="match status" value="1"/>
</dbReference>
<reference evidence="3" key="1">
    <citation type="submission" date="2007-03" db="EMBL/GenBank/DDBJ databases">
        <title>Annotation of Culex pipiens quinquefasciatus.</title>
        <authorList>
            <consortium name="The Broad Institute Genome Sequencing Platform"/>
            <person name="Atkinson P.W."/>
            <person name="Hemingway J."/>
            <person name="Christensen B.M."/>
            <person name="Higgs S."/>
            <person name="Kodira C."/>
            <person name="Hannick L."/>
            <person name="Megy K."/>
            <person name="O'Leary S."/>
            <person name="Pearson M."/>
            <person name="Haas B.J."/>
            <person name="Mauceli E."/>
            <person name="Wortman J.R."/>
            <person name="Lee N.H."/>
            <person name="Guigo R."/>
            <person name="Stanke M."/>
            <person name="Alvarado L."/>
            <person name="Amedeo P."/>
            <person name="Antoine C.H."/>
            <person name="Arensburger P."/>
            <person name="Bidwell S.L."/>
            <person name="Crawford M."/>
            <person name="Camaro F."/>
            <person name="Devon K."/>
            <person name="Engels R."/>
            <person name="Hammond M."/>
            <person name="Howarth C."/>
            <person name="Koehrsen M."/>
            <person name="Lawson D."/>
            <person name="Montgomery P."/>
            <person name="Nene V."/>
            <person name="Nusbaum C."/>
            <person name="Puiu D."/>
            <person name="Romero-Severson J."/>
            <person name="Severson D.W."/>
            <person name="Shumway M."/>
            <person name="Sisk P."/>
            <person name="Stolte C."/>
            <person name="Zeng Q."/>
            <person name="Eisenstadt E."/>
            <person name="Fraser-Liggett C."/>
            <person name="Strausberg R."/>
            <person name="Galagan J."/>
            <person name="Birren B."/>
            <person name="Collins F.H."/>
        </authorList>
    </citation>
    <scope>NUCLEOTIDE SEQUENCE [LARGE SCALE GENOMIC DNA]</scope>
    <source>
        <strain evidence="3">JHB</strain>
    </source>
</reference>
<evidence type="ECO:0000313" key="4">
    <source>
        <dbReference type="EnsemblMetazoa" id="CPIJ018088-PA"/>
    </source>
</evidence>
<evidence type="ECO:0000313" key="3">
    <source>
        <dbReference type="EMBL" id="EDS26869.1"/>
    </source>
</evidence>
<feature type="region of interest" description="Disordered" evidence="1">
    <location>
        <begin position="100"/>
        <end position="137"/>
    </location>
</feature>
<dbReference type="HOGENOM" id="CLU_000345_2_0_1"/>
<feature type="compositionally biased region" description="Low complexity" evidence="1">
    <location>
        <begin position="977"/>
        <end position="1004"/>
    </location>
</feature>
<feature type="region of interest" description="Disordered" evidence="1">
    <location>
        <begin position="635"/>
        <end position="690"/>
    </location>
</feature>
<reference evidence="4" key="2">
    <citation type="submission" date="2021-02" db="UniProtKB">
        <authorList>
            <consortium name="EnsemblMetazoa"/>
        </authorList>
    </citation>
    <scope>IDENTIFICATION</scope>
    <source>
        <strain evidence="4">JHB</strain>
    </source>
</reference>
<feature type="compositionally biased region" description="Low complexity" evidence="1">
    <location>
        <begin position="315"/>
        <end position="328"/>
    </location>
</feature>
<feature type="compositionally biased region" description="Low complexity" evidence="1">
    <location>
        <begin position="393"/>
        <end position="410"/>
    </location>
</feature>
<dbReference type="InterPro" id="IPR002509">
    <property type="entry name" value="NODB_dom"/>
</dbReference>
<dbReference type="EMBL" id="DS232932">
    <property type="protein sequence ID" value="EDS26869.1"/>
    <property type="molecule type" value="Genomic_DNA"/>
</dbReference>
<organism>
    <name type="scientific">Culex quinquefasciatus</name>
    <name type="common">Southern house mosquito</name>
    <name type="synonym">Culex pungens</name>
    <dbReference type="NCBI Taxonomy" id="7176"/>
    <lineage>
        <taxon>Eukaryota</taxon>
        <taxon>Metazoa</taxon>
        <taxon>Ecdysozoa</taxon>
        <taxon>Arthropoda</taxon>
        <taxon>Hexapoda</taxon>
        <taxon>Insecta</taxon>
        <taxon>Pterygota</taxon>
        <taxon>Neoptera</taxon>
        <taxon>Endopterygota</taxon>
        <taxon>Diptera</taxon>
        <taxon>Nematocera</taxon>
        <taxon>Culicoidea</taxon>
        <taxon>Culicidae</taxon>
        <taxon>Culicinae</taxon>
        <taxon>Culicini</taxon>
        <taxon>Culex</taxon>
        <taxon>Culex</taxon>
    </lineage>
</organism>
<dbReference type="OrthoDB" id="504708at2759"/>
<dbReference type="KEGG" id="cqu:CpipJ_CPIJ018088"/>
<evidence type="ECO:0000313" key="5">
    <source>
        <dbReference type="Proteomes" id="UP000002320"/>
    </source>
</evidence>
<feature type="compositionally biased region" description="Polar residues" evidence="1">
    <location>
        <begin position="1005"/>
        <end position="1016"/>
    </location>
</feature>
<feature type="compositionally biased region" description="Low complexity" evidence="1">
    <location>
        <begin position="70"/>
        <end position="79"/>
    </location>
</feature>
<keyword evidence="5" id="KW-1185">Reference proteome</keyword>
<dbReference type="InterPro" id="IPR052740">
    <property type="entry name" value="CE4"/>
</dbReference>
<feature type="domain" description="NodB homology" evidence="2">
    <location>
        <begin position="1229"/>
        <end position="1341"/>
    </location>
</feature>
<dbReference type="GO" id="GO:0016810">
    <property type="term" value="F:hydrolase activity, acting on carbon-nitrogen (but not peptide) bonds"/>
    <property type="evidence" value="ECO:0007669"/>
    <property type="project" value="InterPro"/>
</dbReference>
<feature type="region of interest" description="Disordered" evidence="1">
    <location>
        <begin position="1119"/>
        <end position="1161"/>
    </location>
</feature>